<evidence type="ECO:0008006" key="3">
    <source>
        <dbReference type="Google" id="ProtNLM"/>
    </source>
</evidence>
<sequence>MWKMVVGFAVFAALALFILMKGGGNIDMGGEKHDVTAGAHEPAASAASAAVAAVDAPSAPASAASQ</sequence>
<protein>
    <recommendedName>
        <fullName evidence="3">Preprotein translocase subunit SecG</fullName>
    </recommendedName>
</protein>
<gene>
    <name evidence="1" type="ORF">J2X20_000664</name>
</gene>
<keyword evidence="2" id="KW-1185">Reference proteome</keyword>
<reference evidence="1 2" key="1">
    <citation type="submission" date="2023-07" db="EMBL/GenBank/DDBJ databases">
        <title>Sorghum-associated microbial communities from plants grown in Nebraska, USA.</title>
        <authorList>
            <person name="Schachtman D."/>
        </authorList>
    </citation>
    <scope>NUCLEOTIDE SEQUENCE [LARGE SCALE GENOMIC DNA]</scope>
    <source>
        <strain evidence="1 2">BE314</strain>
    </source>
</reference>
<comment type="caution">
    <text evidence="1">The sequence shown here is derived from an EMBL/GenBank/DDBJ whole genome shotgun (WGS) entry which is preliminary data.</text>
</comment>
<dbReference type="Proteomes" id="UP001180453">
    <property type="component" value="Unassembled WGS sequence"/>
</dbReference>
<dbReference type="RefSeq" id="WP_310260830.1">
    <property type="nucleotide sequence ID" value="NZ_JAVDXU010000001.1"/>
</dbReference>
<evidence type="ECO:0000313" key="2">
    <source>
        <dbReference type="Proteomes" id="UP001180453"/>
    </source>
</evidence>
<name>A0ABU1YGQ9_ROSSA</name>
<dbReference type="EMBL" id="JAVDXU010000001">
    <property type="protein sequence ID" value="MDR7268035.1"/>
    <property type="molecule type" value="Genomic_DNA"/>
</dbReference>
<evidence type="ECO:0000313" key="1">
    <source>
        <dbReference type="EMBL" id="MDR7268035.1"/>
    </source>
</evidence>
<proteinExistence type="predicted"/>
<organism evidence="1 2">
    <name type="scientific">Roseateles saccharophilus</name>
    <name type="common">Pseudomonas saccharophila</name>
    <dbReference type="NCBI Taxonomy" id="304"/>
    <lineage>
        <taxon>Bacteria</taxon>
        <taxon>Pseudomonadati</taxon>
        <taxon>Pseudomonadota</taxon>
        <taxon>Betaproteobacteria</taxon>
        <taxon>Burkholderiales</taxon>
        <taxon>Sphaerotilaceae</taxon>
        <taxon>Roseateles</taxon>
    </lineage>
</organism>
<accession>A0ABU1YGQ9</accession>